<gene>
    <name evidence="12" type="ORF">D7V93_09155</name>
</gene>
<dbReference type="Pfam" id="PF12770">
    <property type="entry name" value="CHAT"/>
    <property type="match status" value="1"/>
</dbReference>
<dbReference type="PROSITE" id="PS50005">
    <property type="entry name" value="TPR"/>
    <property type="match status" value="5"/>
</dbReference>
<dbReference type="Pfam" id="PF13424">
    <property type="entry name" value="TPR_12"/>
    <property type="match status" value="4"/>
</dbReference>
<evidence type="ECO:0000313" key="12">
    <source>
        <dbReference type="EMBL" id="RKH63125.1"/>
    </source>
</evidence>
<feature type="repeat" description="TPR" evidence="10">
    <location>
        <begin position="74"/>
        <end position="107"/>
    </location>
</feature>
<evidence type="ECO:0000256" key="6">
    <source>
        <dbReference type="ARBA" id="ARBA00022803"/>
    </source>
</evidence>
<dbReference type="PANTHER" id="PTHR45783:SF3">
    <property type="entry name" value="KINESIN LIGHT CHAIN"/>
    <property type="match status" value="1"/>
</dbReference>
<dbReference type="GO" id="GO:0007018">
    <property type="term" value="P:microtubule-based movement"/>
    <property type="evidence" value="ECO:0007669"/>
    <property type="project" value="TreeGrafter"/>
</dbReference>
<dbReference type="PANTHER" id="PTHR45783">
    <property type="entry name" value="KINESIN LIGHT CHAIN"/>
    <property type="match status" value="1"/>
</dbReference>
<evidence type="ECO:0000256" key="9">
    <source>
        <dbReference type="ARBA" id="ARBA00023212"/>
    </source>
</evidence>
<feature type="repeat" description="TPR" evidence="10">
    <location>
        <begin position="305"/>
        <end position="338"/>
    </location>
</feature>
<feature type="repeat" description="TPR" evidence="10">
    <location>
        <begin position="389"/>
        <end position="422"/>
    </location>
</feature>
<dbReference type="InterPro" id="IPR011990">
    <property type="entry name" value="TPR-like_helical_dom_sf"/>
</dbReference>
<keyword evidence="4" id="KW-0493">Microtubule</keyword>
<comment type="similarity">
    <text evidence="2">Belongs to the kinesin light chain family.</text>
</comment>
<reference evidence="13" key="1">
    <citation type="submission" date="2018-09" db="EMBL/GenBank/DDBJ databases">
        <authorList>
            <person name="Livingstone P.G."/>
            <person name="Whitworth D.E."/>
        </authorList>
    </citation>
    <scope>NUCLEOTIDE SEQUENCE [LARGE SCALE GENOMIC DNA]</scope>
    <source>
        <strain evidence="13">CA051B</strain>
    </source>
</reference>
<keyword evidence="13" id="KW-1185">Reference proteome</keyword>
<dbReference type="GO" id="GO:0019894">
    <property type="term" value="F:kinesin binding"/>
    <property type="evidence" value="ECO:0007669"/>
    <property type="project" value="TreeGrafter"/>
</dbReference>
<dbReference type="GO" id="GO:0005871">
    <property type="term" value="C:kinesin complex"/>
    <property type="evidence" value="ECO:0007669"/>
    <property type="project" value="InterPro"/>
</dbReference>
<dbReference type="GO" id="GO:0005874">
    <property type="term" value="C:microtubule"/>
    <property type="evidence" value="ECO:0007669"/>
    <property type="project" value="UniProtKB-KW"/>
</dbReference>
<keyword evidence="5" id="KW-0677">Repeat</keyword>
<comment type="caution">
    <text evidence="12">The sequence shown here is derived from an EMBL/GenBank/DDBJ whole genome shotgun (WGS) entry which is preliminary data.</text>
</comment>
<evidence type="ECO:0000313" key="13">
    <source>
        <dbReference type="Proteomes" id="UP000272888"/>
    </source>
</evidence>
<proteinExistence type="inferred from homology"/>
<dbReference type="GO" id="GO:0005737">
    <property type="term" value="C:cytoplasm"/>
    <property type="evidence" value="ECO:0007669"/>
    <property type="project" value="TreeGrafter"/>
</dbReference>
<dbReference type="Gene3D" id="1.25.40.10">
    <property type="entry name" value="Tetratricopeptide repeat domain"/>
    <property type="match status" value="3"/>
</dbReference>
<keyword evidence="7" id="KW-0175">Coiled coil</keyword>
<dbReference type="InterPro" id="IPR019734">
    <property type="entry name" value="TPR_rpt"/>
</dbReference>
<dbReference type="AlphaFoldDB" id="A0A3A8QA73"/>
<dbReference type="Pfam" id="PF13374">
    <property type="entry name" value="TPR_10"/>
    <property type="match status" value="1"/>
</dbReference>
<organism evidence="12 13">
    <name type="scientific">Corallococcus llansteffanensis</name>
    <dbReference type="NCBI Taxonomy" id="2316731"/>
    <lineage>
        <taxon>Bacteria</taxon>
        <taxon>Pseudomonadati</taxon>
        <taxon>Myxococcota</taxon>
        <taxon>Myxococcia</taxon>
        <taxon>Myxococcales</taxon>
        <taxon>Cystobacterineae</taxon>
        <taxon>Myxococcaceae</taxon>
        <taxon>Corallococcus</taxon>
    </lineage>
</organism>
<dbReference type="EMBL" id="RAWB01000068">
    <property type="protein sequence ID" value="RKH63125.1"/>
    <property type="molecule type" value="Genomic_DNA"/>
</dbReference>
<evidence type="ECO:0000259" key="11">
    <source>
        <dbReference type="Pfam" id="PF12770"/>
    </source>
</evidence>
<feature type="repeat" description="TPR" evidence="10">
    <location>
        <begin position="431"/>
        <end position="464"/>
    </location>
</feature>
<dbReference type="InterPro" id="IPR024983">
    <property type="entry name" value="CHAT_dom"/>
</dbReference>
<keyword evidence="8" id="KW-0505">Motor protein</keyword>
<keyword evidence="6 10" id="KW-0802">TPR repeat</keyword>
<evidence type="ECO:0000256" key="3">
    <source>
        <dbReference type="ARBA" id="ARBA00022490"/>
    </source>
</evidence>
<evidence type="ECO:0000256" key="8">
    <source>
        <dbReference type="ARBA" id="ARBA00023175"/>
    </source>
</evidence>
<comment type="subcellular location">
    <subcellularLocation>
        <location evidence="1">Cytoplasm</location>
        <location evidence="1">Cytoskeleton</location>
    </subcellularLocation>
</comment>
<dbReference type="RefSeq" id="WP_120643020.1">
    <property type="nucleotide sequence ID" value="NZ_RAWB01000068.1"/>
</dbReference>
<feature type="repeat" description="TPR" evidence="10">
    <location>
        <begin position="263"/>
        <end position="296"/>
    </location>
</feature>
<evidence type="ECO:0000256" key="7">
    <source>
        <dbReference type="ARBA" id="ARBA00023054"/>
    </source>
</evidence>
<accession>A0A3A8QA73</accession>
<dbReference type="PROSITE" id="PS51257">
    <property type="entry name" value="PROKAR_LIPOPROTEIN"/>
    <property type="match status" value="1"/>
</dbReference>
<dbReference type="Proteomes" id="UP000272888">
    <property type="component" value="Unassembled WGS sequence"/>
</dbReference>
<dbReference type="SUPFAM" id="SSF48452">
    <property type="entry name" value="TPR-like"/>
    <property type="match status" value="1"/>
</dbReference>
<evidence type="ECO:0000256" key="4">
    <source>
        <dbReference type="ARBA" id="ARBA00022701"/>
    </source>
</evidence>
<evidence type="ECO:0000256" key="5">
    <source>
        <dbReference type="ARBA" id="ARBA00022737"/>
    </source>
</evidence>
<evidence type="ECO:0000256" key="1">
    <source>
        <dbReference type="ARBA" id="ARBA00004245"/>
    </source>
</evidence>
<evidence type="ECO:0000256" key="10">
    <source>
        <dbReference type="PROSITE-ProRule" id="PRU00339"/>
    </source>
</evidence>
<dbReference type="SMART" id="SM00028">
    <property type="entry name" value="TPR"/>
    <property type="match status" value="10"/>
</dbReference>
<keyword evidence="3" id="KW-0963">Cytoplasm</keyword>
<evidence type="ECO:0000256" key="2">
    <source>
        <dbReference type="ARBA" id="ARBA00009622"/>
    </source>
</evidence>
<protein>
    <submittedName>
        <fullName evidence="12">CHAT domain-containing protein</fullName>
    </submittedName>
</protein>
<sequence length="1070" mass="116900">MRWILGWVLVLALGCAARMPGGESSEARLDEAREAYARAVSLYEEGRYAEALTLSERALALRESVLGGTHPEVAHCLHLLGELYRLQGDFDRAGTLLERALVIRETVVDHDTLGSETAARLLAFSSSPEMELDRHAGAFYGHRHALGRRQSLYGKDRRLPSDALASREVALSENQSALSNSINSLANLYQERGLYSRAEPLYVRALTLRETVLGKNHPEVADSLNNLALLYREQGLFSRAEPLYVRALALREAALGKAHPDLADSLNNLATLYQDQGQYGRAEPLYVRALALRESALGRNHPDVAESLNSLANLYQEQGVYDRAEPLYARAIALQEAAPDGNRADLAASLNNLASLYLARGMHRRAEPLYVRALALWEETLGEHHPHVAALLNNLATLYRDQGQYDRAEPLYARALVLWEESLGQNHPDVAGLLSNLATLHREQGRYERAEPLYERALAIREAALGKDHPGLAASLNNLAFLRLAQHRLDAAMPLLTRAFAVSEQRLRKEALDFSESRLASFLQLLRADEERLYALLRAHPDSADVRRLALSAALLLKGRSVEETADISRAVYRSLGAEERGTFDQLRTLRTQLASLSLQGPGALPLKAYRQRLQALAAQGDALEATLARRSAPLRALAALPSPADIVDRVAQALPADGALVEFITYEDRPLVPGPGTPGPQLRCLALVLLPDASIRTLDLGPAGSIEAAASRMRDALARRDAAFQPEAEALYRLAFKPLLPLLGAAQRLFISPDGQLALVPFAALHDGHQFLVDTHDFTYLTSGKDLLPRQQQTLPASSVVVLADPAFNATPVAPMKAERMGPERSVSPALEGQVPRDWNLAPLPGSRQEAEAIQRLIPQAQLFLGQEATRDRLLHMPTPGILHLATHGFFLEDAVAPERSRALAKFGALGEDPLAQPPPDPLLRSGLLFAGANARKPQATPSASSGSALVTALELAGLDLWGTQLVVLSACDTGRGDVRRGQGVYGLRRAFLVAGAETVVMSLWKVDDATTRVLMETYYRHLLAGLGPATALREAMREVRSEYPHPHYWAPFIAMGRDAPLRLLAPSP</sequence>
<dbReference type="PRINTS" id="PR00381">
    <property type="entry name" value="KINESINLIGHT"/>
</dbReference>
<keyword evidence="9" id="KW-0206">Cytoskeleton</keyword>
<feature type="domain" description="CHAT" evidence="11">
    <location>
        <begin position="726"/>
        <end position="1059"/>
    </location>
</feature>
<dbReference type="InterPro" id="IPR002151">
    <property type="entry name" value="Kinesin_light"/>
</dbReference>
<name>A0A3A8QA73_9BACT</name>